<gene>
    <name evidence="1" type="ordered locus">Cyagr_0740</name>
</gene>
<dbReference type="Gene3D" id="3.40.630.30">
    <property type="match status" value="1"/>
</dbReference>
<dbReference type="EMBL" id="CP003495">
    <property type="protein sequence ID" value="AFY27928.1"/>
    <property type="molecule type" value="Genomic_DNA"/>
</dbReference>
<protein>
    <submittedName>
        <fullName evidence="1">Uncharacterized protein</fullName>
    </submittedName>
</protein>
<dbReference type="KEGG" id="cgc:Cyagr_0740"/>
<proteinExistence type="predicted"/>
<dbReference type="Proteomes" id="UP000010388">
    <property type="component" value="Chromosome"/>
</dbReference>
<reference evidence="2" key="1">
    <citation type="journal article" date="2013" name="Proc. Natl. Acad. Sci. U.S.A.">
        <title>Improving the coverage of the cyanobacterial phylum using diversity-driven genome sequencing.</title>
        <authorList>
            <person name="Shih P.M."/>
            <person name="Wu D."/>
            <person name="Latifi A."/>
            <person name="Axen S.D."/>
            <person name="Fewer D.P."/>
            <person name="Talla E."/>
            <person name="Calteau A."/>
            <person name="Cai F."/>
            <person name="Tandeau de Marsac N."/>
            <person name="Rippka R."/>
            <person name="Herdman M."/>
            <person name="Sivonen K."/>
            <person name="Coursin T."/>
            <person name="Laurent T."/>
            <person name="Goodwin L."/>
            <person name="Nolan M."/>
            <person name="Davenport K.W."/>
            <person name="Han C.S."/>
            <person name="Rubin E.M."/>
            <person name="Eisen J.A."/>
            <person name="Woyke T."/>
            <person name="Gugger M."/>
            <person name="Kerfeld C.A."/>
        </authorList>
    </citation>
    <scope>NUCLEOTIDE SEQUENCE [LARGE SCALE GENOMIC DNA]</scope>
    <source>
        <strain evidence="2">ATCC 27147 / PCC 6307</strain>
    </source>
</reference>
<dbReference type="eggNOG" id="COG0456">
    <property type="taxonomic scope" value="Bacteria"/>
</dbReference>
<dbReference type="AlphaFoldDB" id="K9P4M0"/>
<sequence>MGVLGPAAVGTLLAVFADAFEDPERYLKRQPSDPCLHDLLSSEMFLAIVSVAGTRVVAGLTGYVLPKFEQAHRDDGPAIALSSRPGVREDGLHVDIAPAGAGP</sequence>
<dbReference type="HOGENOM" id="CLU_2259093_0_0_3"/>
<evidence type="ECO:0000313" key="2">
    <source>
        <dbReference type="Proteomes" id="UP000010388"/>
    </source>
</evidence>
<name>K9P4M0_CYAGP</name>
<accession>K9P4M0</accession>
<organism evidence="1 2">
    <name type="scientific">Cyanobium gracile (strain ATCC 27147 / PCC 6307)</name>
    <dbReference type="NCBI Taxonomy" id="292564"/>
    <lineage>
        <taxon>Bacteria</taxon>
        <taxon>Bacillati</taxon>
        <taxon>Cyanobacteriota</taxon>
        <taxon>Cyanophyceae</taxon>
        <taxon>Synechococcales</taxon>
        <taxon>Prochlorococcaceae</taxon>
        <taxon>Cyanobium</taxon>
    </lineage>
</organism>
<evidence type="ECO:0000313" key="1">
    <source>
        <dbReference type="EMBL" id="AFY27928.1"/>
    </source>
</evidence>